<proteinExistence type="predicted"/>
<dbReference type="AlphaFoldDB" id="A0A383EIU5"/>
<name>A0A383EIU5_9ZZZZ</name>
<organism evidence="1">
    <name type="scientific">marine metagenome</name>
    <dbReference type="NCBI Taxonomy" id="408172"/>
    <lineage>
        <taxon>unclassified sequences</taxon>
        <taxon>metagenomes</taxon>
        <taxon>ecological metagenomes</taxon>
    </lineage>
</organism>
<evidence type="ECO:0000313" key="1">
    <source>
        <dbReference type="EMBL" id="SVE56343.1"/>
    </source>
</evidence>
<accession>A0A383EIU5</accession>
<gene>
    <name evidence="1" type="ORF">METZ01_LOCUS509197</name>
</gene>
<dbReference type="EMBL" id="UINC01226035">
    <property type="protein sequence ID" value="SVE56343.1"/>
    <property type="molecule type" value="Genomic_DNA"/>
</dbReference>
<reference evidence="1" key="1">
    <citation type="submission" date="2018-05" db="EMBL/GenBank/DDBJ databases">
        <authorList>
            <person name="Lanie J.A."/>
            <person name="Ng W.-L."/>
            <person name="Kazmierczak K.M."/>
            <person name="Andrzejewski T.M."/>
            <person name="Davidsen T.M."/>
            <person name="Wayne K.J."/>
            <person name="Tettelin H."/>
            <person name="Glass J.I."/>
            <person name="Rusch D."/>
            <person name="Podicherti R."/>
            <person name="Tsui H.-C.T."/>
            <person name="Winkler M.E."/>
        </authorList>
    </citation>
    <scope>NUCLEOTIDE SEQUENCE</scope>
</reference>
<protein>
    <submittedName>
        <fullName evidence="1">Uncharacterized protein</fullName>
    </submittedName>
</protein>
<sequence length="51" mass="5612">MRHKTEYEARGIAHPCYVLPALVRGQRVGEDLVARARVLTGGVDVSHDQLA</sequence>